<dbReference type="WBParaSite" id="GPLIN_001233500">
    <property type="protein sequence ID" value="GPLIN_001233500"/>
    <property type="gene ID" value="GPLIN_001233500"/>
</dbReference>
<dbReference type="InterPro" id="IPR008160">
    <property type="entry name" value="Collagen"/>
</dbReference>
<evidence type="ECO:0000256" key="2">
    <source>
        <dbReference type="SAM" id="MobiDB-lite"/>
    </source>
</evidence>
<evidence type="ECO:0000256" key="1">
    <source>
        <dbReference type="ARBA" id="ARBA00022737"/>
    </source>
</evidence>
<reference evidence="5" key="3">
    <citation type="submission" date="2016-06" db="UniProtKB">
        <authorList>
            <consortium name="WormBaseParasite"/>
        </authorList>
    </citation>
    <scope>IDENTIFICATION</scope>
</reference>
<dbReference type="PANTHER" id="PTHR36299:SF2">
    <property type="entry name" value="DUF4773 DOMAIN-CONTAINING PROTEIN"/>
    <property type="match status" value="1"/>
</dbReference>
<feature type="region of interest" description="Disordered" evidence="2">
    <location>
        <begin position="1"/>
        <end position="58"/>
    </location>
</feature>
<keyword evidence="1" id="KW-0677">Repeat</keyword>
<sequence length="181" mass="19182">MSHSKLRKSSSLNAKINQHGPPGFPGEIGEPGRPGSEGLPGPQGSPGAPGLAGPPGRIDLQAKLRDNQHNEMDDYCSKNPKLSHIIKNVTLRKEMFKSIEATTDCLCNGPSCLCCARLNVDAMGVKFDGNVCVNVTALAHRALKLAISVSGHTLFEETIKPTDFACASASIIAQFCVKLSD</sequence>
<feature type="domain" description="DUF4773" evidence="3">
    <location>
        <begin position="105"/>
        <end position="180"/>
    </location>
</feature>
<evidence type="ECO:0000259" key="3">
    <source>
        <dbReference type="Pfam" id="PF15998"/>
    </source>
</evidence>
<dbReference type="PANTHER" id="PTHR36299">
    <property type="entry name" value="AGAP008005-PA"/>
    <property type="match status" value="1"/>
</dbReference>
<protein>
    <submittedName>
        <fullName evidence="5">DUF4773 domain-containing protein</fullName>
    </submittedName>
</protein>
<reference evidence="4" key="2">
    <citation type="submission" date="2014-05" db="EMBL/GenBank/DDBJ databases">
        <title>The genome and life-stage specific transcriptomes of Globodera pallida elucidate key aspects of plant parasitism by a cyst nematode.</title>
        <authorList>
            <person name="Cotton J.A."/>
            <person name="Lilley C.J."/>
            <person name="Jones L.M."/>
            <person name="Kikuchi T."/>
            <person name="Reid A.J."/>
            <person name="Thorpe P."/>
            <person name="Tsai I.J."/>
            <person name="Beasley H."/>
            <person name="Blok V."/>
            <person name="Cock P.J.A."/>
            <person name="Van den Akker S.E."/>
            <person name="Holroyd N."/>
            <person name="Hunt M."/>
            <person name="Mantelin S."/>
            <person name="Naghra H."/>
            <person name="Pain A."/>
            <person name="Palomares-Rius J.E."/>
            <person name="Zarowiecki M."/>
            <person name="Berriman M."/>
            <person name="Jones J.T."/>
            <person name="Urwin P.E."/>
        </authorList>
    </citation>
    <scope>NUCLEOTIDE SEQUENCE [LARGE SCALE GENOMIC DNA]</scope>
    <source>
        <strain evidence="4">Lindley</strain>
    </source>
</reference>
<dbReference type="InterPro" id="IPR031941">
    <property type="entry name" value="DUF4773"/>
</dbReference>
<evidence type="ECO:0000313" key="4">
    <source>
        <dbReference type="Proteomes" id="UP000050741"/>
    </source>
</evidence>
<reference evidence="4" key="1">
    <citation type="submission" date="2013-12" db="EMBL/GenBank/DDBJ databases">
        <authorList>
            <person name="Aslett M."/>
        </authorList>
    </citation>
    <scope>NUCLEOTIDE SEQUENCE [LARGE SCALE GENOMIC DNA]</scope>
    <source>
        <strain evidence="4">Lindley</strain>
    </source>
</reference>
<name>A0A183CHH9_GLOPA</name>
<evidence type="ECO:0000313" key="5">
    <source>
        <dbReference type="WBParaSite" id="GPLIN_001233500"/>
    </source>
</evidence>
<proteinExistence type="predicted"/>
<accession>A0A183CHH9</accession>
<dbReference type="Gene3D" id="1.20.5.320">
    <property type="entry name" value="6-Phosphogluconate Dehydrogenase, domain 3"/>
    <property type="match status" value="1"/>
</dbReference>
<feature type="compositionally biased region" description="Low complexity" evidence="2">
    <location>
        <begin position="25"/>
        <end position="56"/>
    </location>
</feature>
<dbReference type="Pfam" id="PF01391">
    <property type="entry name" value="Collagen"/>
    <property type="match status" value="1"/>
</dbReference>
<dbReference type="Pfam" id="PF15998">
    <property type="entry name" value="DUF4773"/>
    <property type="match status" value="1"/>
</dbReference>
<dbReference type="Proteomes" id="UP000050741">
    <property type="component" value="Unassembled WGS sequence"/>
</dbReference>
<dbReference type="AlphaFoldDB" id="A0A183CHH9"/>
<organism evidence="4 5">
    <name type="scientific">Globodera pallida</name>
    <name type="common">Potato cyst nematode worm</name>
    <name type="synonym">Heterodera pallida</name>
    <dbReference type="NCBI Taxonomy" id="36090"/>
    <lineage>
        <taxon>Eukaryota</taxon>
        <taxon>Metazoa</taxon>
        <taxon>Ecdysozoa</taxon>
        <taxon>Nematoda</taxon>
        <taxon>Chromadorea</taxon>
        <taxon>Rhabditida</taxon>
        <taxon>Tylenchina</taxon>
        <taxon>Tylenchomorpha</taxon>
        <taxon>Tylenchoidea</taxon>
        <taxon>Heteroderidae</taxon>
        <taxon>Heteroderinae</taxon>
        <taxon>Globodera</taxon>
    </lineage>
</organism>
<keyword evidence="4" id="KW-1185">Reference proteome</keyword>